<name>A0ACB8TZV4_9APHY</name>
<reference evidence="1" key="1">
    <citation type="journal article" date="2021" name="Environ. Microbiol.">
        <title>Gene family expansions and transcriptome signatures uncover fungal adaptations to wood decay.</title>
        <authorList>
            <person name="Hage H."/>
            <person name="Miyauchi S."/>
            <person name="Viragh M."/>
            <person name="Drula E."/>
            <person name="Min B."/>
            <person name="Chaduli D."/>
            <person name="Navarro D."/>
            <person name="Favel A."/>
            <person name="Norest M."/>
            <person name="Lesage-Meessen L."/>
            <person name="Balint B."/>
            <person name="Merenyi Z."/>
            <person name="de Eugenio L."/>
            <person name="Morin E."/>
            <person name="Martinez A.T."/>
            <person name="Baldrian P."/>
            <person name="Stursova M."/>
            <person name="Martinez M.J."/>
            <person name="Novotny C."/>
            <person name="Magnuson J.K."/>
            <person name="Spatafora J.W."/>
            <person name="Maurice S."/>
            <person name="Pangilinan J."/>
            <person name="Andreopoulos W."/>
            <person name="LaButti K."/>
            <person name="Hundley H."/>
            <person name="Na H."/>
            <person name="Kuo A."/>
            <person name="Barry K."/>
            <person name="Lipzen A."/>
            <person name="Henrissat B."/>
            <person name="Riley R."/>
            <person name="Ahrendt S."/>
            <person name="Nagy L.G."/>
            <person name="Grigoriev I.V."/>
            <person name="Martin F."/>
            <person name="Rosso M.N."/>
        </authorList>
    </citation>
    <scope>NUCLEOTIDE SEQUENCE</scope>
    <source>
        <strain evidence="1">CBS 384.51</strain>
    </source>
</reference>
<comment type="caution">
    <text evidence="1">The sequence shown here is derived from an EMBL/GenBank/DDBJ whole genome shotgun (WGS) entry which is preliminary data.</text>
</comment>
<accession>A0ACB8TZV4</accession>
<organism evidence="1 2">
    <name type="scientific">Irpex rosettiformis</name>
    <dbReference type="NCBI Taxonomy" id="378272"/>
    <lineage>
        <taxon>Eukaryota</taxon>
        <taxon>Fungi</taxon>
        <taxon>Dikarya</taxon>
        <taxon>Basidiomycota</taxon>
        <taxon>Agaricomycotina</taxon>
        <taxon>Agaricomycetes</taxon>
        <taxon>Polyporales</taxon>
        <taxon>Irpicaceae</taxon>
        <taxon>Irpex</taxon>
    </lineage>
</organism>
<proteinExistence type="predicted"/>
<keyword evidence="2" id="KW-1185">Reference proteome</keyword>
<sequence>MAISSLQELHDDVLIYLYGFLSIVDMLHLRQTSRRLMAISKLHIVWKRAYMIHIVGRGIPFPDLNIDTLPSAELEHLTRRASAIGNFWLNFSSIPLQALEFSASHGIPVSDIHFVPANPDWLVTVSRGIWFRITCWDTGLSRIGPHRKVADWSPKGAIFTGIIVNSDPHSEAILAVSTVFSNECRIDILRMKPSTPESSRRLECLATINSSFKVMNLCGDLLAIADETYEVHIINWRTGDMAMLWGSDEPSEYNFQHNRCLQVVFSPRCVLVMRARSFEAFAMPALLPPHTIKAPHHPVARHSFGWIDGVAVSQGCPSLNSRQGDLQDLSIVLRAESDDPWAFSRHTVDLYHLRQTPQPVEDTDEDNTESTPPLPYIFPPLHHASFPSARGHLRCKDIFLGQNGTALWIQPRPARNSDLTAFDVHSSDAQGTGHNPLSGSKIPKKESLVTAVFPGRLKSCNEGIDENVRTLWTIDDVSVDWTSMDYDEARGLIALGDSRGSVVILSLATGSEDR</sequence>
<evidence type="ECO:0000313" key="2">
    <source>
        <dbReference type="Proteomes" id="UP001055072"/>
    </source>
</evidence>
<gene>
    <name evidence="1" type="ORF">BDY19DRAFT_994850</name>
</gene>
<dbReference type="Proteomes" id="UP001055072">
    <property type="component" value="Unassembled WGS sequence"/>
</dbReference>
<protein>
    <submittedName>
        <fullName evidence="1">Uncharacterized protein</fullName>
    </submittedName>
</protein>
<evidence type="ECO:0000313" key="1">
    <source>
        <dbReference type="EMBL" id="KAI0087526.1"/>
    </source>
</evidence>
<dbReference type="EMBL" id="MU274917">
    <property type="protein sequence ID" value="KAI0087526.1"/>
    <property type="molecule type" value="Genomic_DNA"/>
</dbReference>